<dbReference type="Gene3D" id="2.170.16.10">
    <property type="entry name" value="Hedgehog/Intein (Hint) domain"/>
    <property type="match status" value="1"/>
</dbReference>
<protein>
    <submittedName>
        <fullName evidence="5">Hemolysin type calcium-binding protein</fullName>
    </submittedName>
</protein>
<dbReference type="OrthoDB" id="6305173at2"/>
<dbReference type="AlphaFoldDB" id="A0A2T5BL16"/>
<dbReference type="InterPro" id="IPR001343">
    <property type="entry name" value="Hemolysn_Ca-bd"/>
</dbReference>
<dbReference type="InterPro" id="IPR011049">
    <property type="entry name" value="Serralysin-like_metalloprot_C"/>
</dbReference>
<reference evidence="5 6" key="1">
    <citation type="submission" date="2018-04" db="EMBL/GenBank/DDBJ databases">
        <title>Genomic Encyclopedia of Archaeal and Bacterial Type Strains, Phase II (KMG-II): from individual species to whole genera.</title>
        <authorList>
            <person name="Goeker M."/>
        </authorList>
    </citation>
    <scope>NUCLEOTIDE SEQUENCE [LARGE SCALE GENOMIC DNA]</scope>
    <source>
        <strain evidence="5 6">DSM 18064</strain>
    </source>
</reference>
<dbReference type="InterPro" id="IPR054720">
    <property type="entry name" value="HpiC1"/>
</dbReference>
<accession>A0A2T5BL16</accession>
<feature type="region of interest" description="Disordered" evidence="3">
    <location>
        <begin position="1"/>
        <end position="20"/>
    </location>
</feature>
<dbReference type="PANTHER" id="PTHR38340:SF1">
    <property type="entry name" value="S-LAYER PROTEIN"/>
    <property type="match status" value="1"/>
</dbReference>
<dbReference type="Gene3D" id="2.150.10.10">
    <property type="entry name" value="Serralysin-like metalloprotease, C-terminal"/>
    <property type="match status" value="2"/>
</dbReference>
<evidence type="ECO:0000256" key="3">
    <source>
        <dbReference type="SAM" id="MobiDB-lite"/>
    </source>
</evidence>
<dbReference type="InterPro" id="IPR028992">
    <property type="entry name" value="Hedgehog/Intein_dom"/>
</dbReference>
<dbReference type="SUPFAM" id="SSF51120">
    <property type="entry name" value="beta-Roll"/>
    <property type="match status" value="2"/>
</dbReference>
<dbReference type="PRINTS" id="PR00313">
    <property type="entry name" value="CABNDNGRPT"/>
</dbReference>
<dbReference type="PROSITE" id="PS00330">
    <property type="entry name" value="HEMOLYSIN_CALCIUM"/>
    <property type="match status" value="2"/>
</dbReference>
<organism evidence="5 6">
    <name type="scientific">Rhodovulum imhoffii</name>
    <dbReference type="NCBI Taxonomy" id="365340"/>
    <lineage>
        <taxon>Bacteria</taxon>
        <taxon>Pseudomonadati</taxon>
        <taxon>Pseudomonadota</taxon>
        <taxon>Alphaproteobacteria</taxon>
        <taxon>Rhodobacterales</taxon>
        <taxon>Paracoccaceae</taxon>
        <taxon>Rhodovulum</taxon>
    </lineage>
</organism>
<keyword evidence="2" id="KW-0964">Secreted</keyword>
<name>A0A2T5BL16_9RHOB</name>
<proteinExistence type="predicted"/>
<dbReference type="Pfam" id="PF22825">
    <property type="entry name" value="HpiC1-like"/>
    <property type="match status" value="1"/>
</dbReference>
<evidence type="ECO:0000259" key="4">
    <source>
        <dbReference type="Pfam" id="PF13403"/>
    </source>
</evidence>
<dbReference type="InterPro" id="IPR036844">
    <property type="entry name" value="Hint_dom_sf"/>
</dbReference>
<dbReference type="PANTHER" id="PTHR38340">
    <property type="entry name" value="S-LAYER PROTEIN"/>
    <property type="match status" value="1"/>
</dbReference>
<comment type="subcellular location">
    <subcellularLocation>
        <location evidence="1">Secreted</location>
    </subcellularLocation>
</comment>
<keyword evidence="6" id="KW-1185">Reference proteome</keyword>
<evidence type="ECO:0000313" key="6">
    <source>
        <dbReference type="Proteomes" id="UP000243859"/>
    </source>
</evidence>
<dbReference type="SUPFAM" id="SSF51294">
    <property type="entry name" value="Hedgehog/intein (Hint) domain"/>
    <property type="match status" value="1"/>
</dbReference>
<sequence length="548" mass="58072">MPVYTGSGGADTIKGGNGNDTITGGDGNDIITGDSTFQILSSNFNTGLGVWTINGSGGVYNPPYNGTSDRVMWINNDGQNSASASVVGPSWSSDLSFSVKLDATTQSDLGTTPSDTENGGHTFRVEIVVDGTVVASATETTDPTTNLLETYTLNLTATGNTPTNPTAPMRVRIVEDKADGDEITNNLNFDNVTLTVTDPNVTGAMNDVIDGGAGNDTIMGMGGNDSISGGADNDSIYGDAGNDTLVVGQGDRAFGGKDRDSFVLDITQAGLGDTFFIDGGTGTTSGNDTLDDYDVIDLNGLTKVANSFSASQDADGNSFTGTIQVTDGTDTWTVNFAEIEGVLCFTPGTHIETDMGLMPIEDLQVGDLVRTKDNGFQPIRWIGVQKLSAQTLAVNPKLRPVRIRADALAPGYPITDLVVSPQHRILVNSRIAARLSGTQEILVAAKQLVLLDGVDYAEDPSEVMYVHFLCERHEIVYAEGVETETLYTGPEALRTLRPEAREEIFTLFPALAELDHARLPDPARLMASGKVARKLAMRHRKNGKPLVC</sequence>
<dbReference type="RefSeq" id="WP_107893690.1">
    <property type="nucleotide sequence ID" value="NZ_QAAA01000040.1"/>
</dbReference>
<dbReference type="GO" id="GO:0005576">
    <property type="term" value="C:extracellular region"/>
    <property type="evidence" value="ECO:0007669"/>
    <property type="project" value="UniProtKB-SubCell"/>
</dbReference>
<dbReference type="Pfam" id="PF00353">
    <property type="entry name" value="HemolysinCabind"/>
    <property type="match status" value="2"/>
</dbReference>
<evidence type="ECO:0000256" key="2">
    <source>
        <dbReference type="ARBA" id="ARBA00022525"/>
    </source>
</evidence>
<dbReference type="InterPro" id="IPR018511">
    <property type="entry name" value="Hemolysin-typ_Ca-bd_CS"/>
</dbReference>
<gene>
    <name evidence="5" type="ORF">C8N32_1404</name>
</gene>
<feature type="domain" description="Hedgehog/Intein (Hint)" evidence="4">
    <location>
        <begin position="344"/>
        <end position="489"/>
    </location>
</feature>
<dbReference type="Proteomes" id="UP000243859">
    <property type="component" value="Unassembled WGS sequence"/>
</dbReference>
<dbReference type="InterPro" id="IPR050557">
    <property type="entry name" value="RTX_toxin/Mannuronan_C5-epim"/>
</dbReference>
<dbReference type="Pfam" id="PF13403">
    <property type="entry name" value="Hint_2"/>
    <property type="match status" value="1"/>
</dbReference>
<evidence type="ECO:0000313" key="5">
    <source>
        <dbReference type="EMBL" id="PTM99690.1"/>
    </source>
</evidence>
<evidence type="ECO:0000256" key="1">
    <source>
        <dbReference type="ARBA" id="ARBA00004613"/>
    </source>
</evidence>
<dbReference type="GO" id="GO:0005509">
    <property type="term" value="F:calcium ion binding"/>
    <property type="evidence" value="ECO:0007669"/>
    <property type="project" value="InterPro"/>
</dbReference>
<comment type="caution">
    <text evidence="5">The sequence shown here is derived from an EMBL/GenBank/DDBJ whole genome shotgun (WGS) entry which is preliminary data.</text>
</comment>
<dbReference type="EMBL" id="QAAA01000040">
    <property type="protein sequence ID" value="PTM99690.1"/>
    <property type="molecule type" value="Genomic_DNA"/>
</dbReference>